<dbReference type="Pfam" id="PF02534">
    <property type="entry name" value="T4SS-DNA_transf"/>
    <property type="match status" value="1"/>
</dbReference>
<dbReference type="SUPFAM" id="SSF52540">
    <property type="entry name" value="P-loop containing nucleoside triphosphate hydrolases"/>
    <property type="match status" value="1"/>
</dbReference>
<dbReference type="EMBL" id="CP031358">
    <property type="protein sequence ID" value="AXK43774.1"/>
    <property type="molecule type" value="Genomic_DNA"/>
</dbReference>
<dbReference type="AlphaFoldDB" id="A0A345YIM2"/>
<dbReference type="PANTHER" id="PTHR37937">
    <property type="entry name" value="CONJUGATIVE TRANSFER: DNA TRANSPORT"/>
    <property type="match status" value="1"/>
</dbReference>
<accession>A0A345YIM2</accession>
<keyword evidence="9" id="KW-1185">Reference proteome</keyword>
<evidence type="ECO:0000256" key="3">
    <source>
        <dbReference type="ARBA" id="ARBA00022475"/>
    </source>
</evidence>
<dbReference type="InterPro" id="IPR003688">
    <property type="entry name" value="TraG/VirD4"/>
</dbReference>
<name>A0A345YIM2_9SPHN</name>
<keyword evidence="3" id="KW-1003">Cell membrane</keyword>
<evidence type="ECO:0000256" key="7">
    <source>
        <dbReference type="SAM" id="Phobius"/>
    </source>
</evidence>
<dbReference type="OrthoDB" id="9759295at2"/>
<gene>
    <name evidence="8" type="ORF">DVR09_15065</name>
</gene>
<keyword evidence="4 7" id="KW-0812">Transmembrane</keyword>
<dbReference type="InterPro" id="IPR051539">
    <property type="entry name" value="T4SS-coupling_protein"/>
</dbReference>
<keyword evidence="6 7" id="KW-0472">Membrane</keyword>
<comment type="subcellular location">
    <subcellularLocation>
        <location evidence="1">Cell membrane</location>
        <topology evidence="1">Multi-pass membrane protein</topology>
    </subcellularLocation>
</comment>
<dbReference type="Proteomes" id="UP000254508">
    <property type="component" value="Plasmid unnamed"/>
</dbReference>
<proteinExistence type="inferred from homology"/>
<evidence type="ECO:0000313" key="8">
    <source>
        <dbReference type="EMBL" id="AXK43774.1"/>
    </source>
</evidence>
<evidence type="ECO:0000256" key="6">
    <source>
        <dbReference type="ARBA" id="ARBA00023136"/>
    </source>
</evidence>
<feature type="transmembrane region" description="Helical" evidence="7">
    <location>
        <begin position="88"/>
        <end position="110"/>
    </location>
</feature>
<reference evidence="8 9" key="1">
    <citation type="submission" date="2018-07" db="EMBL/GenBank/DDBJ databases">
        <title>Genome sequence of Erythrobacter strain YH-07, an antagonistic bacterium isolated from Yellow Sea.</title>
        <authorList>
            <person name="Tang T."/>
            <person name="Liu Q."/>
            <person name="Sun X."/>
        </authorList>
    </citation>
    <scope>NUCLEOTIDE SEQUENCE [LARGE SCALE GENOMIC DNA]</scope>
    <source>
        <strain evidence="8 9">YH-07</strain>
        <plasmid evidence="8 9">unnamed</plasmid>
    </source>
</reference>
<feature type="transmembrane region" description="Helical" evidence="7">
    <location>
        <begin position="23"/>
        <end position="49"/>
    </location>
</feature>
<protein>
    <submittedName>
        <fullName evidence="8">Type IV secretory system conjugative DNA transfer family protein</fullName>
    </submittedName>
</protein>
<organism evidence="8 9">
    <name type="scientific">Erythrobacter aureus</name>
    <dbReference type="NCBI Taxonomy" id="2182384"/>
    <lineage>
        <taxon>Bacteria</taxon>
        <taxon>Pseudomonadati</taxon>
        <taxon>Pseudomonadota</taxon>
        <taxon>Alphaproteobacteria</taxon>
        <taxon>Sphingomonadales</taxon>
        <taxon>Erythrobacteraceae</taxon>
        <taxon>Erythrobacter/Porphyrobacter group</taxon>
        <taxon>Erythrobacter</taxon>
    </lineage>
</organism>
<dbReference type="CDD" id="cd01127">
    <property type="entry name" value="TrwB_TraG_TraD_VirD4"/>
    <property type="match status" value="2"/>
</dbReference>
<dbReference type="InterPro" id="IPR027417">
    <property type="entry name" value="P-loop_NTPase"/>
</dbReference>
<geneLocation type="plasmid" evidence="8 9">
    <name>unnamed</name>
</geneLocation>
<comment type="similarity">
    <text evidence="2">Belongs to the VirD4/TraG family.</text>
</comment>
<dbReference type="Gene3D" id="3.40.50.300">
    <property type="entry name" value="P-loop containing nucleotide triphosphate hydrolases"/>
    <property type="match status" value="1"/>
</dbReference>
<evidence type="ECO:0000256" key="1">
    <source>
        <dbReference type="ARBA" id="ARBA00004651"/>
    </source>
</evidence>
<dbReference type="PANTHER" id="PTHR37937:SF1">
    <property type="entry name" value="CONJUGATIVE TRANSFER: DNA TRANSPORT"/>
    <property type="match status" value="1"/>
</dbReference>
<evidence type="ECO:0000313" key="9">
    <source>
        <dbReference type="Proteomes" id="UP000254508"/>
    </source>
</evidence>
<evidence type="ECO:0000256" key="5">
    <source>
        <dbReference type="ARBA" id="ARBA00022989"/>
    </source>
</evidence>
<keyword evidence="5 7" id="KW-1133">Transmembrane helix</keyword>
<evidence type="ECO:0000256" key="4">
    <source>
        <dbReference type="ARBA" id="ARBA00022692"/>
    </source>
</evidence>
<evidence type="ECO:0000256" key="2">
    <source>
        <dbReference type="ARBA" id="ARBA00008806"/>
    </source>
</evidence>
<dbReference type="GO" id="GO:0005886">
    <property type="term" value="C:plasma membrane"/>
    <property type="evidence" value="ECO:0007669"/>
    <property type="project" value="UniProtKB-SubCell"/>
</dbReference>
<keyword evidence="8" id="KW-0614">Plasmid</keyword>
<dbReference type="KEGG" id="err:DVR09_15065"/>
<sequence>MTIQSETYSPEHMRAEKEAWTKWVIGTIALWVVAFCLFMAFAPLIYWAAEHPFDQTAWSVVSNYLSHIGEPNFVAHAHDSLWRMHWSAGLATFGMSFLASLFVAAIFYALCPYKSYEMTHGDVRWAVDKDIRRMEDRRQIGIRGGYVGILGKWKDGKYIRLIEPISVACSAPPGTGKTAALVVPSIVESPNVSMIVNDPKPELAEMTSGYRAEIGNVFIIDWSATDKPHEGLFYPRFNFLSNHLVPPPNTAERDTYLDAVAKVLIPDTGKGDKYFVDKGRDCLTGFMHYLVSHVNDAKSNEGVPTDWHDMEASFPMLVDWIADAQFQAGKKADEANEQAAANKQLPTADGMKLFLSGLADQIKANGYSERAFTSLAPLIDMADKERSGVLGTMDQALLPFKNRAVKERTSACDFTPADLRGMQDPETGEWLPVTLYICVNQAEAQAFANITALLYEVLSREFLSYGPNETDKRGRKMGPMTICFMMDEFAKLPKSETVLTGPDLGRSKKVSYWLIFQARSQIIKTYSKEDGTTIDSTCGVTVLLSQNDAETASHYVKTVGKTTIRKESHSRQVGFSKSANPFSKNQSIASEGVDFLRMEDITAMKPGTHLILPQNFLNRPMKVDSPFFFEDDNMLAKVFNLRTGKGPAPAKPLPEHIRLKRREEWIAKLRKQQDMDALEQAEGLKKVAVAGVQEDAA</sequence>
<dbReference type="RefSeq" id="WP_115418087.1">
    <property type="nucleotide sequence ID" value="NZ_CP031358.1"/>
</dbReference>